<dbReference type="RefSeq" id="WP_238995022.1">
    <property type="nucleotide sequence ID" value="NZ_CP121270.1"/>
</dbReference>
<evidence type="ECO:0000256" key="4">
    <source>
        <dbReference type="PIRSR" id="PIRSR617867-1"/>
    </source>
</evidence>
<evidence type="ECO:0000256" key="1">
    <source>
        <dbReference type="ARBA" id="ARBA00011063"/>
    </source>
</evidence>
<proteinExistence type="inferred from homology"/>
<sequence length="207" mass="21949">MVTGSEAATPQMSILFVCTGNICRSPIGERVLTGLAGRAGVPVTSSSAGVGALNGQPIHPHASAVLVENGYDASGFESRYLRPPMLTEADLVLCMSREHRAAAQQMAPARWKRVFTLTEFAALCDLGPLPEIIAGRGRLDPNSDLLDIVDPMGRPREDFDRVFAEVEPKVEALVTWLAAPGAKRAGQSSAEQASATRAGRHATGESR</sequence>
<dbReference type="PANTHER" id="PTHR11717">
    <property type="entry name" value="LOW MOLECULAR WEIGHT PROTEIN TYROSINE PHOSPHATASE"/>
    <property type="match status" value="1"/>
</dbReference>
<reference evidence="7" key="1">
    <citation type="submission" date="2023-04" db="EMBL/GenBank/DDBJ databases">
        <title>Complete genome sequence of a phthalic acid esters degrading bacterial strain.</title>
        <authorList>
            <person name="Weng L."/>
            <person name="Jia Y."/>
            <person name="Ren L."/>
        </authorList>
    </citation>
    <scope>NUCLEOTIDE SEQUENCE</scope>
    <source>
        <strain evidence="7">RL-LY01</strain>
    </source>
</reference>
<dbReference type="InterPro" id="IPR023485">
    <property type="entry name" value="Ptyr_pPase"/>
</dbReference>
<dbReference type="InterPro" id="IPR036196">
    <property type="entry name" value="Ptyr_pPase_sf"/>
</dbReference>
<feature type="domain" description="Phosphotyrosine protein phosphatase I" evidence="6">
    <location>
        <begin position="12"/>
        <end position="176"/>
    </location>
</feature>
<organism evidence="7 8">
    <name type="scientific">Gordonia hongkongensis</name>
    <dbReference type="NCBI Taxonomy" id="1701090"/>
    <lineage>
        <taxon>Bacteria</taxon>
        <taxon>Bacillati</taxon>
        <taxon>Actinomycetota</taxon>
        <taxon>Actinomycetes</taxon>
        <taxon>Mycobacteriales</taxon>
        <taxon>Gordoniaceae</taxon>
        <taxon>Gordonia</taxon>
    </lineage>
</organism>
<evidence type="ECO:0000313" key="7">
    <source>
        <dbReference type="EMBL" id="WFP25819.1"/>
    </source>
</evidence>
<evidence type="ECO:0000259" key="6">
    <source>
        <dbReference type="SMART" id="SM00226"/>
    </source>
</evidence>
<feature type="active site" description="Proton donor" evidence="4">
    <location>
        <position position="150"/>
    </location>
</feature>
<dbReference type="Pfam" id="PF01451">
    <property type="entry name" value="LMWPc"/>
    <property type="match status" value="1"/>
</dbReference>
<dbReference type="GO" id="GO:0004725">
    <property type="term" value="F:protein tyrosine phosphatase activity"/>
    <property type="evidence" value="ECO:0007669"/>
    <property type="project" value="InterPro"/>
</dbReference>
<dbReference type="PRINTS" id="PR00719">
    <property type="entry name" value="LMWPTPASE"/>
</dbReference>
<keyword evidence="2" id="KW-0378">Hydrolase</keyword>
<dbReference type="SMART" id="SM00226">
    <property type="entry name" value="LMWPc"/>
    <property type="match status" value="1"/>
</dbReference>
<feature type="active site" evidence="4">
    <location>
        <position position="24"/>
    </location>
</feature>
<dbReference type="PANTHER" id="PTHR11717:SF31">
    <property type="entry name" value="LOW MOLECULAR WEIGHT PROTEIN-TYROSINE-PHOSPHATASE ETP-RELATED"/>
    <property type="match status" value="1"/>
</dbReference>
<accession>A0AAX3TA49</accession>
<protein>
    <submittedName>
        <fullName evidence="7">Low molecular weight phosphotyrosine protein phosphatase</fullName>
    </submittedName>
</protein>
<feature type="compositionally biased region" description="Polar residues" evidence="5">
    <location>
        <begin position="186"/>
        <end position="195"/>
    </location>
</feature>
<evidence type="ECO:0000256" key="5">
    <source>
        <dbReference type="SAM" id="MobiDB-lite"/>
    </source>
</evidence>
<dbReference type="AlphaFoldDB" id="A0AAX3TA49"/>
<gene>
    <name evidence="7" type="ORF">P9A14_04690</name>
</gene>
<dbReference type="SUPFAM" id="SSF52788">
    <property type="entry name" value="Phosphotyrosine protein phosphatases I"/>
    <property type="match status" value="1"/>
</dbReference>
<dbReference type="InterPro" id="IPR017867">
    <property type="entry name" value="Tyr_phospatase_low_mol_wt"/>
</dbReference>
<keyword evidence="3" id="KW-0904">Protein phosphatase</keyword>
<name>A0AAX3TA49_9ACTN</name>
<dbReference type="Gene3D" id="3.40.50.2300">
    <property type="match status" value="1"/>
</dbReference>
<evidence type="ECO:0000256" key="2">
    <source>
        <dbReference type="ARBA" id="ARBA00022801"/>
    </source>
</evidence>
<dbReference type="EMBL" id="CP121270">
    <property type="protein sequence ID" value="WFP25819.1"/>
    <property type="molecule type" value="Genomic_DNA"/>
</dbReference>
<comment type="similarity">
    <text evidence="1">Belongs to the low molecular weight phosphotyrosine protein phosphatase family.</text>
</comment>
<feature type="region of interest" description="Disordered" evidence="5">
    <location>
        <begin position="182"/>
        <end position="207"/>
    </location>
</feature>
<evidence type="ECO:0000313" key="8">
    <source>
        <dbReference type="Proteomes" id="UP001213504"/>
    </source>
</evidence>
<evidence type="ECO:0000256" key="3">
    <source>
        <dbReference type="ARBA" id="ARBA00022912"/>
    </source>
</evidence>
<dbReference type="Proteomes" id="UP001213504">
    <property type="component" value="Chromosome"/>
</dbReference>
<dbReference type="InterPro" id="IPR050438">
    <property type="entry name" value="LMW_PTPase"/>
</dbReference>
<feature type="active site" description="Nucleophile" evidence="4">
    <location>
        <position position="18"/>
    </location>
</feature>